<dbReference type="GO" id="GO:0006629">
    <property type="term" value="P:lipid metabolic process"/>
    <property type="evidence" value="ECO:0007669"/>
    <property type="project" value="InterPro"/>
</dbReference>
<keyword evidence="3 8" id="KW-0812">Transmembrane</keyword>
<feature type="transmembrane region" description="Helical" evidence="8">
    <location>
        <begin position="139"/>
        <end position="157"/>
    </location>
</feature>
<accession>A0AAD9CNX6</accession>
<feature type="transmembrane region" description="Helical" evidence="8">
    <location>
        <begin position="106"/>
        <end position="127"/>
    </location>
</feature>
<feature type="transmembrane region" description="Helical" evidence="8">
    <location>
        <begin position="70"/>
        <end position="94"/>
    </location>
</feature>
<comment type="caution">
    <text evidence="10">The sequence shown here is derived from an EMBL/GenBank/DDBJ whole genome shotgun (WGS) entry which is preliminary data.</text>
</comment>
<dbReference type="Proteomes" id="UP001228049">
    <property type="component" value="Unassembled WGS sequence"/>
</dbReference>
<dbReference type="GO" id="GO:0008889">
    <property type="term" value="F:glycerophosphodiester phosphodiesterase activity"/>
    <property type="evidence" value="ECO:0007669"/>
    <property type="project" value="TreeGrafter"/>
</dbReference>
<feature type="transmembrane region" description="Helical" evidence="8">
    <location>
        <begin position="466"/>
        <end position="485"/>
    </location>
</feature>
<keyword evidence="6 8" id="KW-0472">Membrane</keyword>
<dbReference type="PROSITE" id="PS51704">
    <property type="entry name" value="GP_PDE"/>
    <property type="match status" value="1"/>
</dbReference>
<evidence type="ECO:0000256" key="2">
    <source>
        <dbReference type="ARBA" id="ARBA00007277"/>
    </source>
</evidence>
<gene>
    <name evidence="10" type="ORF">KUDE01_011678</name>
</gene>
<evidence type="ECO:0000256" key="7">
    <source>
        <dbReference type="ARBA" id="ARBA00023180"/>
    </source>
</evidence>
<feature type="transmembrane region" description="Helical" evidence="8">
    <location>
        <begin position="28"/>
        <end position="50"/>
    </location>
</feature>
<dbReference type="Gene3D" id="3.20.20.190">
    <property type="entry name" value="Phosphatidylinositol (PI) phosphodiesterase"/>
    <property type="match status" value="1"/>
</dbReference>
<proteinExistence type="inferred from homology"/>
<protein>
    <submittedName>
        <fullName evidence="10">Glycerophosphoinositol inositolphosphodiesterase GDPD2</fullName>
    </submittedName>
</protein>
<dbReference type="EMBL" id="JASDAP010000004">
    <property type="protein sequence ID" value="KAK1904496.1"/>
    <property type="molecule type" value="Genomic_DNA"/>
</dbReference>
<dbReference type="AlphaFoldDB" id="A0AAD9CNX6"/>
<comment type="similarity">
    <text evidence="2">Belongs to the glycerophosphoryl diester phosphodiesterase family.</text>
</comment>
<evidence type="ECO:0000256" key="6">
    <source>
        <dbReference type="ARBA" id="ARBA00023136"/>
    </source>
</evidence>
<dbReference type="InterPro" id="IPR030395">
    <property type="entry name" value="GP_PDE_dom"/>
</dbReference>
<sequence length="513" mass="58807">MPQNESCSKVCCRVVYSCHWKSKHACCWLSYVALVSLLCLCWMYICLVTYNDREDVNGESFQKLKLWVNWFMVLIIISAVMTSYCVLLLLFALFQVALREPLNLHWLHKILLFISVIFVALGLTGISLKWQQEWPTVPLSLQATAPFLQFGAGIHAAKEKWSKLLIGALFVVLSAAIFLCPLIIQSPCLIERAELPEKPKLIGHRGAPMMAPENTIMSFNESISCGVIAFETDVQLSKDRIPFLMHDHNQSGFLRRTTNVKDKFPNKDFNQSANLTWEELQSLNAGEWFIKTDPFESVSKLSEEERETARNQTIPSLRQLLDLAKQHNISVIFDLYSPNQENDTVATVDTILRSGIDPSLILWLPQVGREYVNKTAPGFIQFYKNENEMANEEGNHLNLKYSEFSTNKIRETRGKNITVNLWVVNERWLFSLLWCAGANSVTTNSCHLLKDMEKPNWVMAPLTYKVIWITVDIVSIFIIIGLYILQWSREAESQYFGLERERTVALLARQVDP</sequence>
<name>A0AAD9CNX6_DISEL</name>
<dbReference type="SUPFAM" id="SSF51695">
    <property type="entry name" value="PLC-like phosphodiesterases"/>
    <property type="match status" value="1"/>
</dbReference>
<feature type="domain" description="GP-PDE" evidence="9">
    <location>
        <begin position="199"/>
        <end position="453"/>
    </location>
</feature>
<evidence type="ECO:0000313" key="10">
    <source>
        <dbReference type="EMBL" id="KAK1904496.1"/>
    </source>
</evidence>
<evidence type="ECO:0000313" key="11">
    <source>
        <dbReference type="Proteomes" id="UP001228049"/>
    </source>
</evidence>
<dbReference type="PANTHER" id="PTHR23344:SF1">
    <property type="entry name" value="GLYCEROPHOSPHOINOSITOL INOSITOLPHOSPHODIESTERASE GDPD2"/>
    <property type="match status" value="1"/>
</dbReference>
<evidence type="ECO:0000256" key="4">
    <source>
        <dbReference type="ARBA" id="ARBA00022801"/>
    </source>
</evidence>
<evidence type="ECO:0000256" key="1">
    <source>
        <dbReference type="ARBA" id="ARBA00004141"/>
    </source>
</evidence>
<dbReference type="PANTHER" id="PTHR23344">
    <property type="entry name" value="GLYCEROPHOSPHORYL DIESTER PHOSPHODIESTERASE"/>
    <property type="match status" value="1"/>
</dbReference>
<evidence type="ECO:0000256" key="8">
    <source>
        <dbReference type="SAM" id="Phobius"/>
    </source>
</evidence>
<dbReference type="InterPro" id="IPR017946">
    <property type="entry name" value="PLC-like_Pdiesterase_TIM-brl"/>
</dbReference>
<comment type="subcellular location">
    <subcellularLocation>
        <location evidence="1">Membrane</location>
        <topology evidence="1">Multi-pass membrane protein</topology>
    </subcellularLocation>
</comment>
<organism evidence="10 11">
    <name type="scientific">Dissostichus eleginoides</name>
    <name type="common">Patagonian toothfish</name>
    <name type="synonym">Dissostichus amissus</name>
    <dbReference type="NCBI Taxonomy" id="100907"/>
    <lineage>
        <taxon>Eukaryota</taxon>
        <taxon>Metazoa</taxon>
        <taxon>Chordata</taxon>
        <taxon>Craniata</taxon>
        <taxon>Vertebrata</taxon>
        <taxon>Euteleostomi</taxon>
        <taxon>Actinopterygii</taxon>
        <taxon>Neopterygii</taxon>
        <taxon>Teleostei</taxon>
        <taxon>Neoteleostei</taxon>
        <taxon>Acanthomorphata</taxon>
        <taxon>Eupercaria</taxon>
        <taxon>Perciformes</taxon>
        <taxon>Notothenioidei</taxon>
        <taxon>Nototheniidae</taxon>
        <taxon>Dissostichus</taxon>
    </lineage>
</organism>
<evidence type="ECO:0000256" key="5">
    <source>
        <dbReference type="ARBA" id="ARBA00022989"/>
    </source>
</evidence>
<keyword evidence="11" id="KW-1185">Reference proteome</keyword>
<dbReference type="GO" id="GO:0005886">
    <property type="term" value="C:plasma membrane"/>
    <property type="evidence" value="ECO:0007669"/>
    <property type="project" value="TreeGrafter"/>
</dbReference>
<feature type="transmembrane region" description="Helical" evidence="8">
    <location>
        <begin position="164"/>
        <end position="184"/>
    </location>
</feature>
<keyword evidence="4" id="KW-0378">Hydrolase</keyword>
<keyword evidence="7" id="KW-0325">Glycoprotein</keyword>
<evidence type="ECO:0000256" key="3">
    <source>
        <dbReference type="ARBA" id="ARBA00022692"/>
    </source>
</evidence>
<dbReference type="Pfam" id="PF03009">
    <property type="entry name" value="GDPD"/>
    <property type="match status" value="1"/>
</dbReference>
<keyword evidence="5 8" id="KW-1133">Transmembrane helix</keyword>
<evidence type="ECO:0000259" key="9">
    <source>
        <dbReference type="PROSITE" id="PS51704"/>
    </source>
</evidence>
<reference evidence="10" key="1">
    <citation type="submission" date="2023-04" db="EMBL/GenBank/DDBJ databases">
        <title>Chromosome-level genome of Chaenocephalus aceratus.</title>
        <authorList>
            <person name="Park H."/>
        </authorList>
    </citation>
    <scope>NUCLEOTIDE SEQUENCE</scope>
    <source>
        <strain evidence="10">DE</strain>
        <tissue evidence="10">Muscle</tissue>
    </source>
</reference>